<name>A0A816MP00_BRANA</name>
<organism evidence="1">
    <name type="scientific">Brassica napus</name>
    <name type="common">Rape</name>
    <dbReference type="NCBI Taxonomy" id="3708"/>
    <lineage>
        <taxon>Eukaryota</taxon>
        <taxon>Viridiplantae</taxon>
        <taxon>Streptophyta</taxon>
        <taxon>Embryophyta</taxon>
        <taxon>Tracheophyta</taxon>
        <taxon>Spermatophyta</taxon>
        <taxon>Magnoliopsida</taxon>
        <taxon>eudicotyledons</taxon>
        <taxon>Gunneridae</taxon>
        <taxon>Pentapetalae</taxon>
        <taxon>rosids</taxon>
        <taxon>malvids</taxon>
        <taxon>Brassicales</taxon>
        <taxon>Brassicaceae</taxon>
        <taxon>Brassiceae</taxon>
        <taxon>Brassica</taxon>
    </lineage>
</organism>
<dbReference type="Proteomes" id="UP001295469">
    <property type="component" value="Chromosome C07"/>
</dbReference>
<accession>A0A816MP00</accession>
<reference evidence="1" key="1">
    <citation type="submission" date="2021-01" db="EMBL/GenBank/DDBJ databases">
        <authorList>
            <consortium name="Genoscope - CEA"/>
            <person name="William W."/>
        </authorList>
    </citation>
    <scope>NUCLEOTIDE SEQUENCE</scope>
</reference>
<dbReference type="AlphaFoldDB" id="A0A816MP00"/>
<protein>
    <submittedName>
        <fullName evidence="1">(rape) hypothetical protein</fullName>
    </submittedName>
</protein>
<evidence type="ECO:0000313" key="1">
    <source>
        <dbReference type="EMBL" id="CAF2004220.1"/>
    </source>
</evidence>
<gene>
    <name evidence="1" type="ORF">DARMORV10_C07P35720.1</name>
</gene>
<proteinExistence type="predicted"/>
<dbReference type="EMBL" id="HG994371">
    <property type="protein sequence ID" value="CAF2004220.1"/>
    <property type="molecule type" value="Genomic_DNA"/>
</dbReference>
<sequence length="100" mass="11317">MLKKGTALVCFAIYSKGRSSDYSGKELTKVCERKREREKAFNSIQLFINPPPISFFHVSVSVYLLARGRPRTPPKDIIKSFTWIELKIKNALSPGSLTRG</sequence>